<sequence length="483" mass="51091">MRALLFLALSYIPLWILLQQVPGWPVASLCAPEAALTLAAVMLGGLQALLLPITATLIYALTAWPEEAATRQLATALLPLPLYGLLGHYLARRRLMLEPSLNALLAIAATALAAIAAQSLIQPDTLTAEPGQGGAIFVSLLVTAALLSLRQHPEHHPTPPPPAQDTARTTLGLALLLALLSAPLSDHGIAALLPLLVLLALPLAAAFGLALGPRAALAMLCGLELLALVLAGALGSPTLTPLYQAVLVLIGGALPLAINQLRLQVETTTARIGLARHFDEERVAYGRTAHRLARTLHDDPMQLLTAAALTTQRLARDSDDASRETLRRVHQLIDHAIDSMRGVCARLSPPLLHEFGLAEALTREVRSSASGGEPPLLELDAGPPVVAGATRILLFDSLQALLEHYPLARIRFTTRADEGLSIILDIAAPGSAADLPRTTLGQMLELRLQALGGELRLAADGMKIRMEVPPRALLADALDERPG</sequence>
<keyword evidence="1" id="KW-0472">Membrane</keyword>
<evidence type="ECO:0000256" key="1">
    <source>
        <dbReference type="SAM" id="Phobius"/>
    </source>
</evidence>
<organism evidence="3 4">
    <name type="scientific">Marichromatium gracile</name>
    <name type="common">Chromatium gracile</name>
    <dbReference type="NCBI Taxonomy" id="1048"/>
    <lineage>
        <taxon>Bacteria</taxon>
        <taxon>Pseudomonadati</taxon>
        <taxon>Pseudomonadota</taxon>
        <taxon>Gammaproteobacteria</taxon>
        <taxon>Chromatiales</taxon>
        <taxon>Chromatiaceae</taxon>
        <taxon>Marichromatium</taxon>
    </lineage>
</organism>
<keyword evidence="3" id="KW-0418">Kinase</keyword>
<dbReference type="GO" id="GO:0016020">
    <property type="term" value="C:membrane"/>
    <property type="evidence" value="ECO:0007669"/>
    <property type="project" value="InterPro"/>
</dbReference>
<reference evidence="3 4" key="1">
    <citation type="submission" date="2019-03" db="EMBL/GenBank/DDBJ databases">
        <title>Genomic Encyclopedia of Type Strains, Phase IV (KMG-IV): sequencing the most valuable type-strain genomes for metagenomic binning, comparative biology and taxonomic classification.</title>
        <authorList>
            <person name="Goeker M."/>
        </authorList>
    </citation>
    <scope>NUCLEOTIDE SEQUENCE [LARGE SCALE GENOMIC DNA]</scope>
    <source>
        <strain evidence="3 4">DSM 203</strain>
    </source>
</reference>
<feature type="transmembrane region" description="Helical" evidence="1">
    <location>
        <begin position="40"/>
        <end position="61"/>
    </location>
</feature>
<dbReference type="RefSeq" id="WP_132230423.1">
    <property type="nucleotide sequence ID" value="NZ_NRRH01000025.1"/>
</dbReference>
<evidence type="ECO:0000313" key="4">
    <source>
        <dbReference type="Proteomes" id="UP000295247"/>
    </source>
</evidence>
<dbReference type="Proteomes" id="UP000295247">
    <property type="component" value="Unassembled WGS sequence"/>
</dbReference>
<dbReference type="GO" id="GO:0046983">
    <property type="term" value="F:protein dimerization activity"/>
    <property type="evidence" value="ECO:0007669"/>
    <property type="project" value="InterPro"/>
</dbReference>
<comment type="caution">
    <text evidence="3">The sequence shown here is derived from an EMBL/GenBank/DDBJ whole genome shotgun (WGS) entry which is preliminary data.</text>
</comment>
<gene>
    <name evidence="3" type="ORF">EDC29_111108</name>
</gene>
<dbReference type="EMBL" id="SMDC01000011">
    <property type="protein sequence ID" value="TCW34391.1"/>
    <property type="molecule type" value="Genomic_DNA"/>
</dbReference>
<feature type="domain" description="Signal transduction histidine kinase subgroup 3 dimerisation and phosphoacceptor" evidence="2">
    <location>
        <begin position="290"/>
        <end position="351"/>
    </location>
</feature>
<feature type="transmembrane region" description="Helical" evidence="1">
    <location>
        <begin position="217"/>
        <end position="236"/>
    </location>
</feature>
<dbReference type="Gene3D" id="6.10.250.2870">
    <property type="match status" value="1"/>
</dbReference>
<protein>
    <submittedName>
        <fullName evidence="3">Two-component system sensor histidine kinase UhpB</fullName>
    </submittedName>
</protein>
<evidence type="ECO:0000313" key="3">
    <source>
        <dbReference type="EMBL" id="TCW34391.1"/>
    </source>
</evidence>
<proteinExistence type="predicted"/>
<name>A0A4R4A6G6_MARGR</name>
<keyword evidence="3" id="KW-0808">Transferase</keyword>
<dbReference type="GO" id="GO:0000155">
    <property type="term" value="F:phosphorelay sensor kinase activity"/>
    <property type="evidence" value="ECO:0007669"/>
    <property type="project" value="InterPro"/>
</dbReference>
<keyword evidence="1" id="KW-0812">Transmembrane</keyword>
<dbReference type="Pfam" id="PF07730">
    <property type="entry name" value="HisKA_3"/>
    <property type="match status" value="1"/>
</dbReference>
<keyword evidence="1" id="KW-1133">Transmembrane helix</keyword>
<evidence type="ECO:0000259" key="2">
    <source>
        <dbReference type="Pfam" id="PF07730"/>
    </source>
</evidence>
<dbReference type="AlphaFoldDB" id="A0A4R4A6G6"/>
<accession>A0A4R4A6G6</accession>
<feature type="transmembrane region" description="Helical" evidence="1">
    <location>
        <begin position="189"/>
        <end position="210"/>
    </location>
</feature>
<feature type="transmembrane region" description="Helical" evidence="1">
    <location>
        <begin position="103"/>
        <end position="121"/>
    </location>
</feature>
<dbReference type="InterPro" id="IPR011712">
    <property type="entry name" value="Sig_transdc_His_kin_sub3_dim/P"/>
</dbReference>